<organism evidence="4 5">
    <name type="scientific">Erwinia pyri</name>
    <dbReference type="NCBI Taxonomy" id="3062598"/>
    <lineage>
        <taxon>Bacteria</taxon>
        <taxon>Pseudomonadati</taxon>
        <taxon>Pseudomonadota</taxon>
        <taxon>Gammaproteobacteria</taxon>
        <taxon>Enterobacterales</taxon>
        <taxon>Erwiniaceae</taxon>
        <taxon>Erwinia</taxon>
    </lineage>
</organism>
<dbReference type="SMART" id="SM01134">
    <property type="entry name" value="DeoRC"/>
    <property type="match status" value="1"/>
</dbReference>
<reference evidence="4 5" key="1">
    <citation type="submission" date="2023-07" db="EMBL/GenBank/DDBJ databases">
        <title>Pathogenic bacteria of pear tree diseases.</title>
        <authorList>
            <person name="Zhang Z."/>
            <person name="He L."/>
            <person name="Huang R."/>
        </authorList>
    </citation>
    <scope>NUCLEOTIDE SEQUENCE [LARGE SCALE GENOMIC DNA]</scope>
    <source>
        <strain evidence="4 5">DE2</strain>
    </source>
</reference>
<evidence type="ECO:0000313" key="5">
    <source>
        <dbReference type="Proteomes" id="UP001228139"/>
    </source>
</evidence>
<name>A0AA50HMD5_9GAMM</name>
<proteinExistence type="predicted"/>
<feature type="domain" description="HTH deoR-type" evidence="3">
    <location>
        <begin position="3"/>
        <end position="58"/>
    </location>
</feature>
<dbReference type="PANTHER" id="PTHR30363">
    <property type="entry name" value="HTH-TYPE TRANSCRIPTIONAL REGULATOR SRLR-RELATED"/>
    <property type="match status" value="1"/>
</dbReference>
<dbReference type="Pfam" id="PF08220">
    <property type="entry name" value="HTH_DeoR"/>
    <property type="match status" value="1"/>
</dbReference>
<dbReference type="InterPro" id="IPR036390">
    <property type="entry name" value="WH_DNA-bd_sf"/>
</dbReference>
<evidence type="ECO:0000256" key="1">
    <source>
        <dbReference type="ARBA" id="ARBA00023015"/>
    </source>
</evidence>
<dbReference type="GO" id="GO:0003677">
    <property type="term" value="F:DNA binding"/>
    <property type="evidence" value="ECO:0007669"/>
    <property type="project" value="UniProtKB-KW"/>
</dbReference>
<dbReference type="InterPro" id="IPR050313">
    <property type="entry name" value="Carb_Metab_HTH_regulators"/>
</dbReference>
<dbReference type="InterPro" id="IPR014036">
    <property type="entry name" value="DeoR-like_C"/>
</dbReference>
<evidence type="ECO:0000259" key="3">
    <source>
        <dbReference type="PROSITE" id="PS51000"/>
    </source>
</evidence>
<dbReference type="Pfam" id="PF00455">
    <property type="entry name" value="DeoRC"/>
    <property type="match status" value="1"/>
</dbReference>
<dbReference type="PANTHER" id="PTHR30363:SF44">
    <property type="entry name" value="AGA OPERON TRANSCRIPTIONAL REPRESSOR-RELATED"/>
    <property type="match status" value="1"/>
</dbReference>
<dbReference type="PROSITE" id="PS51000">
    <property type="entry name" value="HTH_DEOR_2"/>
    <property type="match status" value="1"/>
</dbReference>
<dbReference type="GO" id="GO:0003700">
    <property type="term" value="F:DNA-binding transcription factor activity"/>
    <property type="evidence" value="ECO:0007669"/>
    <property type="project" value="InterPro"/>
</dbReference>
<dbReference type="EMBL" id="CP132353">
    <property type="protein sequence ID" value="WLS79161.1"/>
    <property type="molecule type" value="Genomic_DNA"/>
</dbReference>
<dbReference type="SUPFAM" id="SSF46785">
    <property type="entry name" value="Winged helix' DNA-binding domain"/>
    <property type="match status" value="1"/>
</dbReference>
<dbReference type="InterPro" id="IPR037171">
    <property type="entry name" value="NagB/RpiA_transferase-like"/>
</dbReference>
<protein>
    <submittedName>
        <fullName evidence="4">DeoR/GlpR family DNA-binding transcription regulator</fullName>
    </submittedName>
</protein>
<evidence type="ECO:0000313" key="4">
    <source>
        <dbReference type="EMBL" id="WLS79161.1"/>
    </source>
</evidence>
<accession>A0AA50HMD5</accession>
<gene>
    <name evidence="4" type="ORF">Q3V30_01185</name>
</gene>
<evidence type="ECO:0000256" key="2">
    <source>
        <dbReference type="ARBA" id="ARBA00023163"/>
    </source>
</evidence>
<dbReference type="InterPro" id="IPR001034">
    <property type="entry name" value="DeoR_HTH"/>
</dbReference>
<keyword evidence="5" id="KW-1185">Reference proteome</keyword>
<dbReference type="InterPro" id="IPR036388">
    <property type="entry name" value="WH-like_DNA-bd_sf"/>
</dbReference>
<sequence>MTAAQRRAQIVEMIAERGYLNAGELSDIFGVDSSTIRRDLSLLQKTGKVMRTHGGLLPVESENGRDTPFNERLLMNAAAKTAIARHAASLVQDGQSLILDNGSSVYALALALKEKKNLTVVTNDIYTAMALGNHPGVTVHVAGGLMLESVYTLVGQETVDKINSIHVDWAFLGSEGVHFESGITNINTIEIPVKQAMIRAAENTVVLADSSKIGYRALAPVCPLSDVSQIITEASPTLKQRAKYGSRLVVVPLEGA</sequence>
<dbReference type="SUPFAM" id="SSF100950">
    <property type="entry name" value="NagB/RpiA/CoA transferase-like"/>
    <property type="match status" value="1"/>
</dbReference>
<keyword evidence="2" id="KW-0804">Transcription</keyword>
<dbReference type="Proteomes" id="UP001228139">
    <property type="component" value="Chromosome"/>
</dbReference>
<dbReference type="RefSeq" id="WP_306209691.1">
    <property type="nucleotide sequence ID" value="NZ_CP132353.1"/>
</dbReference>
<keyword evidence="4" id="KW-0238">DNA-binding</keyword>
<dbReference type="Gene3D" id="1.10.10.10">
    <property type="entry name" value="Winged helix-like DNA-binding domain superfamily/Winged helix DNA-binding domain"/>
    <property type="match status" value="1"/>
</dbReference>
<dbReference type="Gene3D" id="3.40.50.1360">
    <property type="match status" value="1"/>
</dbReference>
<keyword evidence="1" id="KW-0805">Transcription regulation</keyword>
<dbReference type="KEGG" id="epi:Q3V30_01185"/>
<dbReference type="PRINTS" id="PR00037">
    <property type="entry name" value="HTHLACR"/>
</dbReference>
<dbReference type="SMART" id="SM00420">
    <property type="entry name" value="HTH_DEOR"/>
    <property type="match status" value="1"/>
</dbReference>
<dbReference type="AlphaFoldDB" id="A0AA50HMD5"/>